<feature type="coiled-coil region" evidence="1">
    <location>
        <begin position="213"/>
        <end position="268"/>
    </location>
</feature>
<sequence length="278" mass="31451">MIFINSLKDKFSNSIKSKAKGTAFNLNDYEQIPIGRGLEFFLLTTLVSVVIAALTLLISWLVAYCITDLAATNSITMLDRYAEAYASRMSIALIPYVVLGLAATALTCYVFKFVNMAIFKSRNKDGVPNNNKLRIWEWLLFQTILITTILLFYVLFEFAINKFVATIFISNDMNERKLFISAFTNGYFKWMLNPGMLFGSISIISALIVGARLNSVRDQLIAIQEAEETEENERFLTEAEQQAQTMIIDAQEEAQKIITKSLQEAEELKAPKVNKKTN</sequence>
<dbReference type="AlphaFoldDB" id="A0A2M6WT13"/>
<feature type="transmembrane region" description="Helical" evidence="2">
    <location>
        <begin position="40"/>
        <end position="63"/>
    </location>
</feature>
<feature type="transmembrane region" description="Helical" evidence="2">
    <location>
        <begin position="195"/>
        <end position="213"/>
    </location>
</feature>
<dbReference type="EMBL" id="PFAM01000017">
    <property type="protein sequence ID" value="PIT95943.1"/>
    <property type="molecule type" value="Genomic_DNA"/>
</dbReference>
<accession>A0A2M6WT13</accession>
<comment type="caution">
    <text evidence="3">The sequence shown here is derived from an EMBL/GenBank/DDBJ whole genome shotgun (WGS) entry which is preliminary data.</text>
</comment>
<evidence type="ECO:0000313" key="3">
    <source>
        <dbReference type="EMBL" id="PIT95943.1"/>
    </source>
</evidence>
<reference evidence="4" key="1">
    <citation type="submission" date="2017-09" db="EMBL/GenBank/DDBJ databases">
        <title>Depth-based differentiation of microbial function through sediment-hosted aquifers and enrichment of novel symbionts in the deep terrestrial subsurface.</title>
        <authorList>
            <person name="Probst A.J."/>
            <person name="Ladd B."/>
            <person name="Jarett J.K."/>
            <person name="Geller-Mcgrath D.E."/>
            <person name="Sieber C.M.K."/>
            <person name="Emerson J.B."/>
            <person name="Anantharaman K."/>
            <person name="Thomas B.C."/>
            <person name="Malmstrom R."/>
            <person name="Stieglmeier M."/>
            <person name="Klingl A."/>
            <person name="Woyke T."/>
            <person name="Ryan C.M."/>
            <person name="Banfield J.F."/>
        </authorList>
    </citation>
    <scope>NUCLEOTIDE SEQUENCE [LARGE SCALE GENOMIC DNA]</scope>
</reference>
<keyword evidence="1" id="KW-0175">Coiled coil</keyword>
<feature type="transmembrane region" description="Helical" evidence="2">
    <location>
        <begin position="135"/>
        <end position="156"/>
    </location>
</feature>
<dbReference type="Proteomes" id="UP000228533">
    <property type="component" value="Unassembled WGS sequence"/>
</dbReference>
<proteinExistence type="predicted"/>
<organism evidence="3 4">
    <name type="scientific">Candidatus Falkowbacteria bacterium CG10_big_fil_rev_8_21_14_0_10_37_14</name>
    <dbReference type="NCBI Taxonomy" id="1974561"/>
    <lineage>
        <taxon>Bacteria</taxon>
        <taxon>Candidatus Falkowiibacteriota</taxon>
    </lineage>
</organism>
<keyword evidence="2" id="KW-1133">Transmembrane helix</keyword>
<evidence type="ECO:0000313" key="4">
    <source>
        <dbReference type="Proteomes" id="UP000228533"/>
    </source>
</evidence>
<gene>
    <name evidence="3" type="ORF">COT94_03075</name>
</gene>
<keyword evidence="2" id="KW-0472">Membrane</keyword>
<name>A0A2M6WT13_9BACT</name>
<protein>
    <submittedName>
        <fullName evidence="3">Uncharacterized protein</fullName>
    </submittedName>
</protein>
<evidence type="ECO:0000256" key="1">
    <source>
        <dbReference type="SAM" id="Coils"/>
    </source>
</evidence>
<evidence type="ECO:0000256" key="2">
    <source>
        <dbReference type="SAM" id="Phobius"/>
    </source>
</evidence>
<keyword evidence="2" id="KW-0812">Transmembrane</keyword>
<feature type="transmembrane region" description="Helical" evidence="2">
    <location>
        <begin position="93"/>
        <end position="114"/>
    </location>
</feature>